<dbReference type="InterPro" id="IPR018325">
    <property type="entry name" value="Rad4/PNGase_transGLS-fold"/>
</dbReference>
<sequence length="840" mass="92159">MAPRKRSASTGVQSFLAILTATCSGESDKNRSGSAAERPSSSSEKIDNKECLVNISRGSVGKLLKRVNRRGSKGFNVEECSYLQPSNSTGKPNSEFEKSNKPCNDTTKQRDILNTASHSEDLGQEISPEKETKGVNVRLSDASGDDEQDDIEWEDGSVSTSRSVNDVNGGLVEGVTVEFDALPTPTKRKVVRRATAEEKEVAELVHKVHLLCLIGRGRIVDRSCDDLLIQASLLSILPMHLLKISDVPRITAKALTPLVNWLHSNFQTQSTVSAEKPFTSALARALETRGGTPEEVVALSVALFRALKLTARFVSILDVVPLKPDAEKSESPGQAPTKKGSRIFNSSTLMVPGSSQHVSADDSPAPGKKENSSMIPKSGTATSSSSGDHQNTFDSSLAKKPQGLKRRGDLEYELQLEMALSATSAGGMQNNASSDMPSSSTSNILRSFKRIKNASTTEPTYNGISTAIGSKKVGAPLFWAEVYCGGEALTGKWVHVDVVNSITDGEQQVEAAATACKKSLRYVVAFAGQGAKDVTRRYCTKWHKIASRRLNSTWWDEVLAPLKQLESAGYTIREVREPGRDTDASSIEDMELETRALTEPLPTNQQAYRNHPLYAIERWLGKYQQLHPRGPVLGLCSGHPVYPRTCVQTLHTKIRWLREGLQVKANELPAKTLNRSQKNSKILDVEDNDECIEEDCGGTINLFGKWQTEPLYLPRAVDGIVPKNERNQVDVWSEKCLPHGTVHLKLPRGAAVAKRLGIDSAPAMVGFDFRNGRAIPSYEGIVVCAEFKDAIIEAHAEEEVRREAEEHRRNETQALRRWYQLLSSIITRQRLQNCYGGGSS</sequence>
<feature type="region of interest" description="Disordered" evidence="6">
    <location>
        <begin position="24"/>
        <end position="50"/>
    </location>
</feature>
<feature type="region of interest" description="Disordered" evidence="6">
    <location>
        <begin position="82"/>
        <end position="165"/>
    </location>
</feature>
<comment type="caution">
    <text evidence="10">The sequence shown here is derived from an EMBL/GenBank/DDBJ whole genome shotgun (WGS) entry which is preliminary data.</text>
</comment>
<dbReference type="GO" id="GO:0003697">
    <property type="term" value="F:single-stranded DNA binding"/>
    <property type="evidence" value="ECO:0007669"/>
    <property type="project" value="TreeGrafter"/>
</dbReference>
<keyword evidence="11" id="KW-1185">Reference proteome</keyword>
<dbReference type="GO" id="GO:0005737">
    <property type="term" value="C:cytoplasm"/>
    <property type="evidence" value="ECO:0007669"/>
    <property type="project" value="TreeGrafter"/>
</dbReference>
<dbReference type="GO" id="GO:0071942">
    <property type="term" value="C:XPC complex"/>
    <property type="evidence" value="ECO:0007669"/>
    <property type="project" value="TreeGrafter"/>
</dbReference>
<evidence type="ECO:0000256" key="4">
    <source>
        <dbReference type="ARBA" id="ARBA00023204"/>
    </source>
</evidence>
<feature type="compositionally biased region" description="Polar residues" evidence="6">
    <location>
        <begin position="83"/>
        <end position="92"/>
    </location>
</feature>
<dbReference type="InterPro" id="IPR038765">
    <property type="entry name" value="Papain-like_cys_pep_sf"/>
</dbReference>
<evidence type="ECO:0000256" key="3">
    <source>
        <dbReference type="ARBA" id="ARBA00022763"/>
    </source>
</evidence>
<dbReference type="SMART" id="SM01031">
    <property type="entry name" value="BHD_2"/>
    <property type="match status" value="1"/>
</dbReference>
<evidence type="ECO:0000256" key="2">
    <source>
        <dbReference type="ARBA" id="ARBA00009525"/>
    </source>
</evidence>
<protein>
    <submittedName>
        <fullName evidence="10">Damaged DNA-binding protein</fullName>
    </submittedName>
</protein>
<feature type="compositionally biased region" description="Polar residues" evidence="6">
    <location>
        <begin position="372"/>
        <end position="395"/>
    </location>
</feature>
<feature type="compositionally biased region" description="Polar residues" evidence="6">
    <location>
        <begin position="343"/>
        <end position="358"/>
    </location>
</feature>
<keyword evidence="4" id="KW-0234">DNA repair</keyword>
<comment type="similarity">
    <text evidence="2">Belongs to the XPC family.</text>
</comment>
<proteinExistence type="inferred from homology"/>
<accession>A0AAV3NS94</accession>
<evidence type="ECO:0000256" key="1">
    <source>
        <dbReference type="ARBA" id="ARBA00004123"/>
    </source>
</evidence>
<comment type="subcellular location">
    <subcellularLocation>
        <location evidence="1">Nucleus</location>
    </subcellularLocation>
</comment>
<dbReference type="GO" id="GO:0006289">
    <property type="term" value="P:nucleotide-excision repair"/>
    <property type="evidence" value="ECO:0007669"/>
    <property type="project" value="InterPro"/>
</dbReference>
<feature type="compositionally biased region" description="Acidic residues" evidence="6">
    <location>
        <begin position="143"/>
        <end position="155"/>
    </location>
</feature>
<dbReference type="Gene3D" id="3.90.260.10">
    <property type="entry name" value="Transglutaminase-like"/>
    <property type="match status" value="1"/>
</dbReference>
<name>A0AAV3NS94_LITER</name>
<dbReference type="Pfam" id="PF10403">
    <property type="entry name" value="BHD_1"/>
    <property type="match status" value="1"/>
</dbReference>
<dbReference type="InterPro" id="IPR018326">
    <property type="entry name" value="Rad4_beta-hairpin_dom1"/>
</dbReference>
<dbReference type="Pfam" id="PF03835">
    <property type="entry name" value="Rad4"/>
    <property type="match status" value="1"/>
</dbReference>
<dbReference type="InterPro" id="IPR018328">
    <property type="entry name" value="Rad4_beta-hairpin_dom3"/>
</dbReference>
<evidence type="ECO:0000313" key="11">
    <source>
        <dbReference type="Proteomes" id="UP001454036"/>
    </source>
</evidence>
<dbReference type="GO" id="GO:0000111">
    <property type="term" value="C:nucleotide-excision repair factor 2 complex"/>
    <property type="evidence" value="ECO:0007669"/>
    <property type="project" value="TreeGrafter"/>
</dbReference>
<dbReference type="GO" id="GO:0003684">
    <property type="term" value="F:damaged DNA binding"/>
    <property type="evidence" value="ECO:0007669"/>
    <property type="project" value="InterPro"/>
</dbReference>
<evidence type="ECO:0000256" key="6">
    <source>
        <dbReference type="SAM" id="MobiDB-lite"/>
    </source>
</evidence>
<dbReference type="InterPro" id="IPR036985">
    <property type="entry name" value="Transglutaminase-like_sf"/>
</dbReference>
<reference evidence="10 11" key="1">
    <citation type="submission" date="2024-01" db="EMBL/GenBank/DDBJ databases">
        <title>The complete chloroplast genome sequence of Lithospermum erythrorhizon: insights into the phylogenetic relationship among Boraginaceae species and the maternal lineages of purple gromwells.</title>
        <authorList>
            <person name="Okada T."/>
            <person name="Watanabe K."/>
        </authorList>
    </citation>
    <scope>NUCLEOTIDE SEQUENCE [LARGE SCALE GENOMIC DNA]</scope>
</reference>
<feature type="domain" description="Rad4 beta-hairpin" evidence="8">
    <location>
        <begin position="650"/>
        <end position="714"/>
    </location>
</feature>
<dbReference type="FunFam" id="3.30.70.2460:FF:000001">
    <property type="entry name" value="DNA repair protein Rad4 family"/>
    <property type="match status" value="1"/>
</dbReference>
<dbReference type="EMBL" id="BAABME010000355">
    <property type="protein sequence ID" value="GAA0142054.1"/>
    <property type="molecule type" value="Genomic_DNA"/>
</dbReference>
<dbReference type="Pfam" id="PF10404">
    <property type="entry name" value="BHD_2"/>
    <property type="match status" value="1"/>
</dbReference>
<dbReference type="Proteomes" id="UP001454036">
    <property type="component" value="Unassembled WGS sequence"/>
</dbReference>
<feature type="domain" description="Rad4 beta-hairpin" evidence="9">
    <location>
        <begin position="721"/>
        <end position="795"/>
    </location>
</feature>
<dbReference type="Gene3D" id="3.30.70.2460">
    <property type="entry name" value="Rad4, beta-hairpin domain BHD3"/>
    <property type="match status" value="1"/>
</dbReference>
<dbReference type="InterPro" id="IPR004583">
    <property type="entry name" value="DNA_repair_Rad4"/>
</dbReference>
<dbReference type="AlphaFoldDB" id="A0AAV3NS94"/>
<keyword evidence="10" id="KW-0238">DNA-binding</keyword>
<feature type="compositionally biased region" description="Polar residues" evidence="6">
    <location>
        <begin position="101"/>
        <end position="117"/>
    </location>
</feature>
<feature type="region of interest" description="Disordered" evidence="6">
    <location>
        <begin position="324"/>
        <end position="405"/>
    </location>
</feature>
<dbReference type="InterPro" id="IPR018327">
    <property type="entry name" value="BHD_2"/>
</dbReference>
<organism evidence="10 11">
    <name type="scientific">Lithospermum erythrorhizon</name>
    <name type="common">Purple gromwell</name>
    <name type="synonym">Lithospermum officinale var. erythrorhizon</name>
    <dbReference type="NCBI Taxonomy" id="34254"/>
    <lineage>
        <taxon>Eukaryota</taxon>
        <taxon>Viridiplantae</taxon>
        <taxon>Streptophyta</taxon>
        <taxon>Embryophyta</taxon>
        <taxon>Tracheophyta</taxon>
        <taxon>Spermatophyta</taxon>
        <taxon>Magnoliopsida</taxon>
        <taxon>eudicotyledons</taxon>
        <taxon>Gunneridae</taxon>
        <taxon>Pentapetalae</taxon>
        <taxon>asterids</taxon>
        <taxon>lamiids</taxon>
        <taxon>Boraginales</taxon>
        <taxon>Boraginaceae</taxon>
        <taxon>Boraginoideae</taxon>
        <taxon>Lithospermeae</taxon>
        <taxon>Lithospermum</taxon>
    </lineage>
</organism>
<dbReference type="PANTHER" id="PTHR12135:SF0">
    <property type="entry name" value="DNA REPAIR PROTEIN COMPLEMENTING XP-C CELLS"/>
    <property type="match status" value="1"/>
</dbReference>
<evidence type="ECO:0000256" key="5">
    <source>
        <dbReference type="ARBA" id="ARBA00023242"/>
    </source>
</evidence>
<gene>
    <name evidence="10" type="ORF">LIER_03040</name>
</gene>
<feature type="domain" description="Rad4 beta-hairpin" evidence="7">
    <location>
        <begin position="597"/>
        <end position="648"/>
    </location>
</feature>
<dbReference type="Gene3D" id="2.20.20.110">
    <property type="entry name" value="Rad4, beta-hairpin domain BHD1"/>
    <property type="match status" value="1"/>
</dbReference>
<feature type="compositionally biased region" description="Low complexity" evidence="6">
    <location>
        <begin position="32"/>
        <end position="43"/>
    </location>
</feature>
<evidence type="ECO:0000313" key="10">
    <source>
        <dbReference type="EMBL" id="GAA0142054.1"/>
    </source>
</evidence>
<dbReference type="SMART" id="SM01032">
    <property type="entry name" value="BHD_3"/>
    <property type="match status" value="1"/>
</dbReference>
<evidence type="ECO:0000259" key="9">
    <source>
        <dbReference type="SMART" id="SM01032"/>
    </source>
</evidence>
<dbReference type="InterPro" id="IPR042488">
    <property type="entry name" value="Rad4_BHD3_sf"/>
</dbReference>
<keyword evidence="3" id="KW-0227">DNA damage</keyword>
<dbReference type="SUPFAM" id="SSF54001">
    <property type="entry name" value="Cysteine proteinases"/>
    <property type="match status" value="1"/>
</dbReference>
<evidence type="ECO:0000259" key="8">
    <source>
        <dbReference type="SMART" id="SM01031"/>
    </source>
</evidence>
<dbReference type="GO" id="GO:0006298">
    <property type="term" value="P:mismatch repair"/>
    <property type="evidence" value="ECO:0007669"/>
    <property type="project" value="TreeGrafter"/>
</dbReference>
<dbReference type="PANTHER" id="PTHR12135">
    <property type="entry name" value="DNA REPAIR PROTEIN XP-C / RAD4"/>
    <property type="match status" value="1"/>
</dbReference>
<dbReference type="SMART" id="SM01030">
    <property type="entry name" value="BHD_1"/>
    <property type="match status" value="1"/>
</dbReference>
<keyword evidence="5" id="KW-0539">Nucleus</keyword>
<dbReference type="Pfam" id="PF10405">
    <property type="entry name" value="BHD_3"/>
    <property type="match status" value="1"/>
</dbReference>
<evidence type="ECO:0000259" key="7">
    <source>
        <dbReference type="SMART" id="SM01030"/>
    </source>
</evidence>